<dbReference type="InterPro" id="IPR016039">
    <property type="entry name" value="Thiolase-like"/>
</dbReference>
<dbReference type="EMBL" id="JAGFWR010000013">
    <property type="protein sequence ID" value="MBO4163282.1"/>
    <property type="molecule type" value="Genomic_DNA"/>
</dbReference>
<protein>
    <recommendedName>
        <fullName evidence="3">3-oxoacyl-[acyl-carrier-protein] synthase-3</fullName>
    </recommendedName>
</protein>
<sequence length="300" mass="31218">MAAFYLSSIAHLHGTKHLVRELDEVGADNPRLLDDGLESYGVTTMSSIEMAGEVGARALAGGLVPDAIVYATETADGDGVRRNNVRLARAVDAPGAATQTVAGHGCANLGLLLGTVQGLFATTDVDTVLVVTADRVVGRGRMMDAELSVLSDGAAAALVTRHRPAGDGLVLLVNGMALRSDWRGDLTDNSPAAQRRNVLLGRSAVKAAREATGRGPRDFTHALFNNYRLPAQRFLTGAAGYSFDQLLPGRLAAHAHEFAADLLVNADLLAADGVLTAGDRLALVATGPHSWAVIDAEVVG</sequence>
<gene>
    <name evidence="1" type="ORF">JQN83_21055</name>
</gene>
<organism evidence="1 2">
    <name type="scientific">Micromonospora antibiotica</name>
    <dbReference type="NCBI Taxonomy" id="2807623"/>
    <lineage>
        <taxon>Bacteria</taxon>
        <taxon>Bacillati</taxon>
        <taxon>Actinomycetota</taxon>
        <taxon>Actinomycetes</taxon>
        <taxon>Micromonosporales</taxon>
        <taxon>Micromonosporaceae</taxon>
        <taxon>Micromonospora</taxon>
    </lineage>
</organism>
<reference evidence="1 2" key="1">
    <citation type="submission" date="2021-03" db="EMBL/GenBank/DDBJ databases">
        <authorList>
            <person name="Lee D.-H."/>
        </authorList>
    </citation>
    <scope>NUCLEOTIDE SEQUENCE [LARGE SCALE GENOMIC DNA]</scope>
    <source>
        <strain evidence="1 2">MMS20-R2-23</strain>
    </source>
</reference>
<dbReference type="Gene3D" id="3.40.47.10">
    <property type="match status" value="2"/>
</dbReference>
<accession>A0ABS3VCG8</accession>
<dbReference type="SUPFAM" id="SSF53901">
    <property type="entry name" value="Thiolase-like"/>
    <property type="match status" value="2"/>
</dbReference>
<evidence type="ECO:0000313" key="1">
    <source>
        <dbReference type="EMBL" id="MBO4163282.1"/>
    </source>
</evidence>
<name>A0ABS3VCG8_9ACTN</name>
<keyword evidence="2" id="KW-1185">Reference proteome</keyword>
<comment type="caution">
    <text evidence="1">The sequence shown here is derived from an EMBL/GenBank/DDBJ whole genome shotgun (WGS) entry which is preliminary data.</text>
</comment>
<evidence type="ECO:0008006" key="3">
    <source>
        <dbReference type="Google" id="ProtNLM"/>
    </source>
</evidence>
<evidence type="ECO:0000313" key="2">
    <source>
        <dbReference type="Proteomes" id="UP000671399"/>
    </source>
</evidence>
<dbReference type="RefSeq" id="WP_208568860.1">
    <property type="nucleotide sequence ID" value="NZ_JAGFWR010000013.1"/>
</dbReference>
<proteinExistence type="predicted"/>
<dbReference type="Proteomes" id="UP000671399">
    <property type="component" value="Unassembled WGS sequence"/>
</dbReference>